<name>A0A0E0MTT8_ORYRU</name>
<dbReference type="eggNOG" id="ENOG502R3Z7">
    <property type="taxonomic scope" value="Eukaryota"/>
</dbReference>
<feature type="compositionally biased region" description="Basic and acidic residues" evidence="1">
    <location>
        <begin position="79"/>
        <end position="94"/>
    </location>
</feature>
<sequence>MAREISLASTAAVEEPAAAPARVRRRRQLHLFSVAAEVHEEVLHFLALSSVKKIGDMNWNHDTSHDTEKNHDTSLVSHDPSKNHDTSHVSHDLPKVSSVKPDNTIHDTEEDHDTSQDRDTSQVSHDSTNVSSMKPVGTMIAAKILTVLMTGPSQHVVLPLVSSSLMQAFSAKPCIVLIARSYPCKTRFRGCFIGKQKSRRTARVPLERSEESRAAIPRRFHWDVEELADDARAGGRKRGITRFLGGFAMMRRSRRTVGRRVGRKSVRRRSGGWRRVTRRQRAVEAVVAEAACLEDPAVLMAEKSTDALLDDILLEILQRLADDLRSVVRASALSRRWRHLPHMLPDIRLHARDFTQPDIGSGGRHNNAAGYTVDQTMAAYTATARWLLEPTITTPQRVTKKSIDLAFFLRDPYLHSIGRAVGHAIDGGGGTEELDLTVEADIAVADLTDEHKVSLGRRFWSFFQACPVVFRWLTRLTVDDCLSGPDDIPTLVNTCGRLRFLELRHSDVVDDAVLEIDAPRSQLVCLKLHHCNFRRVDLIRVPKLRRVRFGYVPCLDNIAFGSECLFWHEPFVLSQWLSGARSLSILYLNFRGQKLCRHTCEACECEYGAEKTNVTRKTSDFKHHNLSLLEMKGFEVKKRVMQYLGLSQCTELIGFNKMKKKKKAKSSQDSRCIGASAPTVLTRHRGGADEAVAAGGCVAEALEPRDLAVAVVVELDEASRRRRSLPCSGPPPPSPSPPPSRPRPFTAASNRSPLQGLTRTTAEATRSAALAGEMPSSAANTATDKLRRRWTETDVGGGLGRRCSRSPWWRRRGEARVRRRGRRGGGGEVNGEEAARSRRRRRGAWEGEEERAVRLREREGSRERKGR</sequence>
<reference evidence="3" key="1">
    <citation type="submission" date="2013-06" db="EMBL/GenBank/DDBJ databases">
        <authorList>
            <person name="Zhao Q."/>
        </authorList>
    </citation>
    <scope>NUCLEOTIDE SEQUENCE</scope>
    <source>
        <strain evidence="3">cv. W1943</strain>
    </source>
</reference>
<organism evidence="2 3">
    <name type="scientific">Oryza rufipogon</name>
    <name type="common">Brownbeard rice</name>
    <name type="synonym">Asian wild rice</name>
    <dbReference type="NCBI Taxonomy" id="4529"/>
    <lineage>
        <taxon>Eukaryota</taxon>
        <taxon>Viridiplantae</taxon>
        <taxon>Streptophyta</taxon>
        <taxon>Embryophyta</taxon>
        <taxon>Tracheophyta</taxon>
        <taxon>Spermatophyta</taxon>
        <taxon>Magnoliopsida</taxon>
        <taxon>Liliopsida</taxon>
        <taxon>Poales</taxon>
        <taxon>Poaceae</taxon>
        <taxon>BOP clade</taxon>
        <taxon>Oryzoideae</taxon>
        <taxon>Oryzeae</taxon>
        <taxon>Oryzinae</taxon>
        <taxon>Oryza</taxon>
    </lineage>
</organism>
<protein>
    <recommendedName>
        <fullName evidence="4">F-box domain-containing protein</fullName>
    </recommendedName>
</protein>
<dbReference type="AlphaFoldDB" id="A0A0E0MTT8"/>
<feature type="compositionally biased region" description="Low complexity" evidence="1">
    <location>
        <begin position="757"/>
        <end position="771"/>
    </location>
</feature>
<feature type="compositionally biased region" description="Basic and acidic residues" evidence="1">
    <location>
        <begin position="103"/>
        <end position="120"/>
    </location>
</feature>
<dbReference type="InterPro" id="IPR044997">
    <property type="entry name" value="F-box_plant"/>
</dbReference>
<evidence type="ECO:0000256" key="1">
    <source>
        <dbReference type="SAM" id="MobiDB-lite"/>
    </source>
</evidence>
<dbReference type="Gramene" id="ORUFI01G09940.1">
    <property type="protein sequence ID" value="ORUFI01G09940.1"/>
    <property type="gene ID" value="ORUFI01G09940"/>
</dbReference>
<evidence type="ECO:0000313" key="3">
    <source>
        <dbReference type="Proteomes" id="UP000008022"/>
    </source>
</evidence>
<dbReference type="OMA" id="ECLFWHE"/>
<evidence type="ECO:0008006" key="4">
    <source>
        <dbReference type="Google" id="ProtNLM"/>
    </source>
</evidence>
<feature type="compositionally biased region" description="Low complexity" evidence="1">
    <location>
        <begin position="11"/>
        <end position="20"/>
    </location>
</feature>
<dbReference type="EnsemblPlants" id="ORUFI01G09940.1">
    <property type="protein sequence ID" value="ORUFI01G09940.1"/>
    <property type="gene ID" value="ORUFI01G09940"/>
</dbReference>
<dbReference type="STRING" id="4529.A0A0E0MTT8"/>
<feature type="region of interest" description="Disordered" evidence="1">
    <location>
        <begin position="62"/>
        <end position="132"/>
    </location>
</feature>
<dbReference type="Proteomes" id="UP000008022">
    <property type="component" value="Unassembled WGS sequence"/>
</dbReference>
<accession>A0A0E0MTT8</accession>
<feature type="compositionally biased region" description="Basic and acidic residues" evidence="1">
    <location>
        <begin position="62"/>
        <end position="72"/>
    </location>
</feature>
<feature type="compositionally biased region" description="Basic and acidic residues" evidence="1">
    <location>
        <begin position="850"/>
        <end position="867"/>
    </location>
</feature>
<dbReference type="Gene3D" id="1.20.1280.50">
    <property type="match status" value="1"/>
</dbReference>
<feature type="compositionally biased region" description="Polar residues" evidence="1">
    <location>
        <begin position="121"/>
        <end position="132"/>
    </location>
</feature>
<dbReference type="SUPFAM" id="SSF52047">
    <property type="entry name" value="RNI-like"/>
    <property type="match status" value="1"/>
</dbReference>
<dbReference type="PANTHER" id="PTHR32153">
    <property type="entry name" value="OJ000223_09.16 PROTEIN"/>
    <property type="match status" value="1"/>
</dbReference>
<dbReference type="InterPro" id="IPR036047">
    <property type="entry name" value="F-box-like_dom_sf"/>
</dbReference>
<dbReference type="HOGENOM" id="CLU_337203_0_0_1"/>
<dbReference type="SUPFAM" id="SSF81383">
    <property type="entry name" value="F-box domain"/>
    <property type="match status" value="1"/>
</dbReference>
<proteinExistence type="predicted"/>
<evidence type="ECO:0000313" key="2">
    <source>
        <dbReference type="EnsemblPlants" id="ORUFI01G09940.1"/>
    </source>
</evidence>
<reference evidence="2" key="2">
    <citation type="submission" date="2015-06" db="UniProtKB">
        <authorList>
            <consortium name="EnsemblPlants"/>
        </authorList>
    </citation>
    <scope>IDENTIFICATION</scope>
</reference>
<keyword evidence="3" id="KW-1185">Reference proteome</keyword>
<feature type="region of interest" description="Disordered" evidence="1">
    <location>
        <begin position="720"/>
        <end position="867"/>
    </location>
</feature>
<feature type="compositionally biased region" description="Pro residues" evidence="1">
    <location>
        <begin position="728"/>
        <end position="742"/>
    </location>
</feature>
<feature type="region of interest" description="Disordered" evidence="1">
    <location>
        <begin position="1"/>
        <end position="20"/>
    </location>
</feature>